<comment type="catalytic activity">
    <reaction evidence="7">
        <text>ITP + H2O = IMP + diphosphate + H(+)</text>
        <dbReference type="Rhea" id="RHEA:29399"/>
        <dbReference type="ChEBI" id="CHEBI:15377"/>
        <dbReference type="ChEBI" id="CHEBI:15378"/>
        <dbReference type="ChEBI" id="CHEBI:33019"/>
        <dbReference type="ChEBI" id="CHEBI:58053"/>
        <dbReference type="ChEBI" id="CHEBI:61402"/>
        <dbReference type="EC" id="3.6.1.66"/>
    </reaction>
</comment>
<keyword evidence="4 7" id="KW-0378">Hydrolase</keyword>
<feature type="binding site" evidence="7">
    <location>
        <position position="70"/>
    </location>
    <ligand>
        <name>substrate</name>
    </ligand>
</feature>
<comment type="catalytic activity">
    <reaction evidence="7">
        <text>dITP + H2O = dIMP + diphosphate + H(+)</text>
        <dbReference type="Rhea" id="RHEA:28342"/>
        <dbReference type="ChEBI" id="CHEBI:15377"/>
        <dbReference type="ChEBI" id="CHEBI:15378"/>
        <dbReference type="ChEBI" id="CHEBI:33019"/>
        <dbReference type="ChEBI" id="CHEBI:61194"/>
        <dbReference type="ChEBI" id="CHEBI:61382"/>
        <dbReference type="EC" id="3.6.1.66"/>
    </reaction>
</comment>
<evidence type="ECO:0000256" key="4">
    <source>
        <dbReference type="ARBA" id="ARBA00022801"/>
    </source>
</evidence>
<dbReference type="InterPro" id="IPR002637">
    <property type="entry name" value="RdgB/HAM1"/>
</dbReference>
<dbReference type="HAMAP" id="MF_01405">
    <property type="entry name" value="Non_canon_purine_NTPase"/>
    <property type="match status" value="1"/>
</dbReference>
<evidence type="ECO:0000256" key="8">
    <source>
        <dbReference type="RuleBase" id="RU003781"/>
    </source>
</evidence>
<dbReference type="EC" id="3.6.1.66" evidence="7"/>
<evidence type="ECO:0000256" key="5">
    <source>
        <dbReference type="ARBA" id="ARBA00022842"/>
    </source>
</evidence>
<comment type="subunit">
    <text evidence="7">Homodimer.</text>
</comment>
<keyword evidence="10" id="KW-1185">Reference proteome</keyword>
<protein>
    <recommendedName>
        <fullName evidence="7">dITP/XTP pyrophosphatase</fullName>
        <ecNumber evidence="7">3.6.1.66</ecNumber>
    </recommendedName>
    <alternativeName>
        <fullName evidence="7">Non-canonical purine NTP pyrophosphatase</fullName>
    </alternativeName>
    <alternativeName>
        <fullName evidence="7">Non-standard purine NTP pyrophosphatase</fullName>
    </alternativeName>
    <alternativeName>
        <fullName evidence="7">Nucleoside-triphosphate diphosphatase</fullName>
    </alternativeName>
    <alternativeName>
        <fullName evidence="7">Nucleoside-triphosphate pyrophosphatase</fullName>
        <shortName evidence="7">NTPase</shortName>
    </alternativeName>
</protein>
<keyword evidence="5 7" id="KW-0460">Magnesium</keyword>
<dbReference type="NCBIfam" id="TIGR00042">
    <property type="entry name" value="RdgB/HAM1 family non-canonical purine NTP pyrophosphatase"/>
    <property type="match status" value="1"/>
</dbReference>
<keyword evidence="3 7" id="KW-0547">Nucleotide-binding</keyword>
<dbReference type="CDD" id="cd00515">
    <property type="entry name" value="HAM1"/>
    <property type="match status" value="1"/>
</dbReference>
<dbReference type="Pfam" id="PF01725">
    <property type="entry name" value="Ham1p_like"/>
    <property type="match status" value="1"/>
</dbReference>
<sequence>MKVIVATGNAGKMREFKRILEPLGFQVTSMKEEGIDVPIVEDGTTFAENARIKAMTVHQHTGEAVIADDSGICVDALGGRPGVYSARYGGEDLPHPEKIKLLLSELRDTPPEQRGARYECAIHFVLADGREYAFHADCPGMVGYETRGQNGFGYDPIFYIGERSFAEYSDEEKDRISHRGKALRQMAEEIGRRVESGEIRVTNPSEKENNRC</sequence>
<comment type="cofactor">
    <cofactor evidence="7">
        <name>Mg(2+)</name>
        <dbReference type="ChEBI" id="CHEBI:18420"/>
    </cofactor>
    <text evidence="7">Binds 1 Mg(2+) ion per subunit.</text>
</comment>
<feature type="binding site" evidence="7">
    <location>
        <position position="69"/>
    </location>
    <ligand>
        <name>Mg(2+)</name>
        <dbReference type="ChEBI" id="CHEBI:18420"/>
    </ligand>
</feature>
<evidence type="ECO:0000313" key="10">
    <source>
        <dbReference type="Proteomes" id="UP000724149"/>
    </source>
</evidence>
<dbReference type="PANTHER" id="PTHR11067:SF9">
    <property type="entry name" value="INOSINE TRIPHOSPHATE PYROPHOSPHATASE"/>
    <property type="match status" value="1"/>
</dbReference>
<feature type="binding site" evidence="7">
    <location>
        <begin position="178"/>
        <end position="179"/>
    </location>
    <ligand>
        <name>substrate</name>
    </ligand>
</feature>
<dbReference type="InterPro" id="IPR029001">
    <property type="entry name" value="ITPase-like_fam"/>
</dbReference>
<evidence type="ECO:0000256" key="3">
    <source>
        <dbReference type="ARBA" id="ARBA00022741"/>
    </source>
</evidence>
<dbReference type="EMBL" id="JACSNR010000001">
    <property type="protein sequence ID" value="MBM6922310.1"/>
    <property type="molecule type" value="Genomic_DNA"/>
</dbReference>
<reference evidence="9 10" key="1">
    <citation type="journal article" date="2021" name="Sci. Rep.">
        <title>The distribution of antibiotic resistance genes in chicken gut microbiota commensals.</title>
        <authorList>
            <person name="Juricova H."/>
            <person name="Matiasovicova J."/>
            <person name="Kubasova T."/>
            <person name="Cejkova D."/>
            <person name="Rychlik I."/>
        </authorList>
    </citation>
    <scope>NUCLEOTIDE SEQUENCE [LARGE SCALE GENOMIC DNA]</scope>
    <source>
        <strain evidence="9 10">An564</strain>
    </source>
</reference>
<comment type="function">
    <text evidence="7">Pyrophosphatase that catalyzes the hydrolysis of nucleoside triphosphates to their monophosphate derivatives, with a high preference for the non-canonical purine nucleotides XTP (xanthosine triphosphate), dITP (deoxyinosine triphosphate) and ITP. Seems to function as a house-cleaning enzyme that removes non-canonical purine nucleotides from the nucleotide pool, thus preventing their incorporation into DNA/RNA and avoiding chromosomal lesions.</text>
</comment>
<dbReference type="Proteomes" id="UP000724149">
    <property type="component" value="Unassembled WGS sequence"/>
</dbReference>
<comment type="similarity">
    <text evidence="1 7 8">Belongs to the HAM1 NTPase family.</text>
</comment>
<dbReference type="Gene3D" id="3.90.950.10">
    <property type="match status" value="1"/>
</dbReference>
<dbReference type="PANTHER" id="PTHR11067">
    <property type="entry name" value="INOSINE TRIPHOSPHATE PYROPHOSPHATASE/HAM1 PROTEIN"/>
    <property type="match status" value="1"/>
</dbReference>
<accession>A0ABS2GLE8</accession>
<feature type="binding site" evidence="7">
    <location>
        <begin position="7"/>
        <end position="12"/>
    </location>
    <ligand>
        <name>substrate</name>
    </ligand>
</feature>
<feature type="binding site" evidence="7">
    <location>
        <begin position="152"/>
        <end position="155"/>
    </location>
    <ligand>
        <name>substrate</name>
    </ligand>
</feature>
<evidence type="ECO:0000256" key="6">
    <source>
        <dbReference type="ARBA" id="ARBA00023080"/>
    </source>
</evidence>
<dbReference type="SUPFAM" id="SSF52972">
    <property type="entry name" value="ITPase-like"/>
    <property type="match status" value="1"/>
</dbReference>
<comment type="caution">
    <text evidence="9">The sequence shown here is derived from an EMBL/GenBank/DDBJ whole genome shotgun (WGS) entry which is preliminary data.</text>
</comment>
<feature type="binding site" evidence="7">
    <location>
        <position position="173"/>
    </location>
    <ligand>
        <name>substrate</name>
    </ligand>
</feature>
<gene>
    <name evidence="9" type="primary">rdgB</name>
    <name evidence="9" type="ORF">H9X81_01195</name>
</gene>
<keyword evidence="6 7" id="KW-0546">Nucleotide metabolism</keyword>
<comment type="catalytic activity">
    <reaction evidence="7">
        <text>XTP + H2O = XMP + diphosphate + H(+)</text>
        <dbReference type="Rhea" id="RHEA:28610"/>
        <dbReference type="ChEBI" id="CHEBI:15377"/>
        <dbReference type="ChEBI" id="CHEBI:15378"/>
        <dbReference type="ChEBI" id="CHEBI:33019"/>
        <dbReference type="ChEBI" id="CHEBI:57464"/>
        <dbReference type="ChEBI" id="CHEBI:61314"/>
        <dbReference type="EC" id="3.6.1.66"/>
    </reaction>
</comment>
<organism evidence="9 10">
    <name type="scientific">Hydrogenoanaerobacterium saccharovorans</name>
    <dbReference type="NCBI Taxonomy" id="474960"/>
    <lineage>
        <taxon>Bacteria</taxon>
        <taxon>Bacillati</taxon>
        <taxon>Bacillota</taxon>
        <taxon>Clostridia</taxon>
        <taxon>Eubacteriales</taxon>
        <taxon>Oscillospiraceae</taxon>
        <taxon>Hydrogenoanaerobacterium</taxon>
    </lineage>
</organism>
<comment type="caution">
    <text evidence="7">Lacks conserved residue(s) required for the propagation of feature annotation.</text>
</comment>
<evidence type="ECO:0000256" key="7">
    <source>
        <dbReference type="HAMAP-Rule" id="MF_01405"/>
    </source>
</evidence>
<dbReference type="RefSeq" id="WP_204719286.1">
    <property type="nucleotide sequence ID" value="NZ_JACSNR010000001.1"/>
</dbReference>
<evidence type="ECO:0000256" key="2">
    <source>
        <dbReference type="ARBA" id="ARBA00022723"/>
    </source>
</evidence>
<evidence type="ECO:0000313" key="9">
    <source>
        <dbReference type="EMBL" id="MBM6922310.1"/>
    </source>
</evidence>
<feature type="active site" description="Proton acceptor" evidence="7">
    <location>
        <position position="69"/>
    </location>
</feature>
<dbReference type="InterPro" id="IPR020922">
    <property type="entry name" value="dITP/XTP_pyrophosphatase"/>
</dbReference>
<evidence type="ECO:0000256" key="1">
    <source>
        <dbReference type="ARBA" id="ARBA00008023"/>
    </source>
</evidence>
<name>A0ABS2GLE8_9FIRM</name>
<keyword evidence="2 7" id="KW-0479">Metal-binding</keyword>
<proteinExistence type="inferred from homology"/>